<dbReference type="EMBL" id="JAAIJQ010000006">
    <property type="protein sequence ID" value="NEV60960.1"/>
    <property type="molecule type" value="Genomic_DNA"/>
</dbReference>
<accession>A0A6M0JTT7</accession>
<proteinExistence type="predicted"/>
<gene>
    <name evidence="2" type="ORF">G3446_03440</name>
</gene>
<feature type="region of interest" description="Disordered" evidence="1">
    <location>
        <begin position="1"/>
        <end position="21"/>
    </location>
</feature>
<reference evidence="2 3" key="1">
    <citation type="submission" date="2020-02" db="EMBL/GenBank/DDBJ databases">
        <title>Genome sequences of Thiorhodococcus mannitoliphagus and Thiorhodococcus minor, purple sulfur photosynthetic bacteria in the gammaproteobacterial family, Chromatiaceae.</title>
        <authorList>
            <person name="Aviles F.A."/>
            <person name="Meyer T.E."/>
            <person name="Kyndt J.A."/>
        </authorList>
    </citation>
    <scope>NUCLEOTIDE SEQUENCE [LARGE SCALE GENOMIC DNA]</scope>
    <source>
        <strain evidence="2 3">DSM 11518</strain>
    </source>
</reference>
<dbReference type="RefSeq" id="WP_164451007.1">
    <property type="nucleotide sequence ID" value="NZ_JAAIJQ010000006.1"/>
</dbReference>
<dbReference type="AlphaFoldDB" id="A0A6M0JTT7"/>
<evidence type="ECO:0000256" key="1">
    <source>
        <dbReference type="SAM" id="MobiDB-lite"/>
    </source>
</evidence>
<protein>
    <submittedName>
        <fullName evidence="2">Uncharacterized protein</fullName>
    </submittedName>
</protein>
<keyword evidence="3" id="KW-1185">Reference proteome</keyword>
<evidence type="ECO:0000313" key="3">
    <source>
        <dbReference type="Proteomes" id="UP000483379"/>
    </source>
</evidence>
<sequence length="129" mass="14736">MYIEQIQEQPISHDQQDRERARRMRGVLSEMSLRDENLLYANTEGVSQNNKSLGFRPGYLNSRNGECALSRFSDGRLAPVHVLDGLPDQWIRTRDSKGKVAELEPGVISGFIRDGRFYTREEAMRAAAH</sequence>
<feature type="compositionally biased region" description="Polar residues" evidence="1">
    <location>
        <begin position="1"/>
        <end position="13"/>
    </location>
</feature>
<evidence type="ECO:0000313" key="2">
    <source>
        <dbReference type="EMBL" id="NEV60960.1"/>
    </source>
</evidence>
<name>A0A6M0JTT7_9GAMM</name>
<organism evidence="2 3">
    <name type="scientific">Thiorhodococcus minor</name>
    <dbReference type="NCBI Taxonomy" id="57489"/>
    <lineage>
        <taxon>Bacteria</taxon>
        <taxon>Pseudomonadati</taxon>
        <taxon>Pseudomonadota</taxon>
        <taxon>Gammaproteobacteria</taxon>
        <taxon>Chromatiales</taxon>
        <taxon>Chromatiaceae</taxon>
        <taxon>Thiorhodococcus</taxon>
    </lineage>
</organism>
<dbReference type="Proteomes" id="UP000483379">
    <property type="component" value="Unassembled WGS sequence"/>
</dbReference>
<comment type="caution">
    <text evidence="2">The sequence shown here is derived from an EMBL/GenBank/DDBJ whole genome shotgun (WGS) entry which is preliminary data.</text>
</comment>